<dbReference type="Gene3D" id="1.10.287.2620">
    <property type="match status" value="1"/>
</dbReference>
<gene>
    <name evidence="25" type="ORF">TTHERM_00919540</name>
</gene>
<dbReference type="FunFam" id="1.20.140.100:FF:000001">
    <property type="entry name" value="dynein heavy chain 17, axonemal"/>
    <property type="match status" value="1"/>
</dbReference>
<dbReference type="OrthoDB" id="5593012at2759"/>
<feature type="region of interest" description="Disordered" evidence="14">
    <location>
        <begin position="1373"/>
        <end position="1394"/>
    </location>
</feature>
<keyword evidence="8 13" id="KW-0175">Coiled coil</keyword>
<feature type="domain" description="Dynein heavy chain AAA module D4" evidence="19">
    <location>
        <begin position="3355"/>
        <end position="3616"/>
    </location>
</feature>
<keyword evidence="6" id="KW-0067">ATP-binding</keyword>
<keyword evidence="10" id="KW-0505">Motor protein</keyword>
<dbReference type="InterPro" id="IPR042222">
    <property type="entry name" value="Dynein_2_N"/>
</dbReference>
<dbReference type="Gene3D" id="6.10.140.1060">
    <property type="match status" value="1"/>
</dbReference>
<feature type="domain" description="Dynein heavy chain AAA 5 extension" evidence="21">
    <location>
        <begin position="2825"/>
        <end position="2972"/>
    </location>
</feature>
<comment type="subcellular location">
    <subcellularLocation>
        <location evidence="1">Cytoplasm</location>
        <location evidence="1">Cytoskeleton</location>
        <location evidence="1">Cilium axoneme</location>
    </subcellularLocation>
</comment>
<feature type="domain" description="Dynein heavy chain ATP-binding dynein motor region" evidence="20">
    <location>
        <begin position="4007"/>
        <end position="4227"/>
    </location>
</feature>
<keyword evidence="7" id="KW-0243">Dynein</keyword>
<dbReference type="GO" id="GO:0005524">
    <property type="term" value="F:ATP binding"/>
    <property type="evidence" value="ECO:0007669"/>
    <property type="project" value="UniProtKB-KW"/>
</dbReference>
<feature type="region of interest" description="Disordered" evidence="14">
    <location>
        <begin position="1162"/>
        <end position="1194"/>
    </location>
</feature>
<dbReference type="PANTHER" id="PTHR45703:SF1">
    <property type="entry name" value="DYNEINS HEAVY CHAIN"/>
    <property type="match status" value="1"/>
</dbReference>
<evidence type="ECO:0000256" key="7">
    <source>
        <dbReference type="ARBA" id="ARBA00023017"/>
    </source>
</evidence>
<dbReference type="HOGENOM" id="CLU_000038_0_0_1"/>
<dbReference type="InterPro" id="IPR041228">
    <property type="entry name" value="Dynein_C"/>
</dbReference>
<dbReference type="FunFam" id="1.10.8.1220:FF:000001">
    <property type="entry name" value="Dynein axonemal heavy chain 5"/>
    <property type="match status" value="1"/>
</dbReference>
<feature type="compositionally biased region" description="Polar residues" evidence="14">
    <location>
        <begin position="1"/>
        <end position="11"/>
    </location>
</feature>
<evidence type="ECO:0000259" key="15">
    <source>
        <dbReference type="Pfam" id="PF03028"/>
    </source>
</evidence>
<feature type="domain" description="Dynein heavy chain hydrolytic ATP-binding dynein motor region" evidence="17">
    <location>
        <begin position="2332"/>
        <end position="2658"/>
    </location>
</feature>
<reference evidence="26" key="1">
    <citation type="journal article" date="2006" name="PLoS Biol.">
        <title>Macronuclear genome sequence of the ciliate Tetrahymena thermophila, a model eukaryote.</title>
        <authorList>
            <person name="Eisen J.A."/>
            <person name="Coyne R.S."/>
            <person name="Wu M."/>
            <person name="Wu D."/>
            <person name="Thiagarajan M."/>
            <person name="Wortman J.R."/>
            <person name="Badger J.H."/>
            <person name="Ren Q."/>
            <person name="Amedeo P."/>
            <person name="Jones K.M."/>
            <person name="Tallon L.J."/>
            <person name="Delcher A.L."/>
            <person name="Salzberg S.L."/>
            <person name="Silva J.C."/>
            <person name="Haas B.J."/>
            <person name="Majoros W.H."/>
            <person name="Farzad M."/>
            <person name="Carlton J.M."/>
            <person name="Smith R.K. Jr."/>
            <person name="Garg J."/>
            <person name="Pearlman R.E."/>
            <person name="Karrer K.M."/>
            <person name="Sun L."/>
            <person name="Manning G."/>
            <person name="Elde N.C."/>
            <person name="Turkewitz A.P."/>
            <person name="Asai D.J."/>
            <person name="Wilkes D.E."/>
            <person name="Wang Y."/>
            <person name="Cai H."/>
            <person name="Collins K."/>
            <person name="Stewart B.A."/>
            <person name="Lee S.R."/>
            <person name="Wilamowska K."/>
            <person name="Weinberg Z."/>
            <person name="Ruzzo W.L."/>
            <person name="Wloga D."/>
            <person name="Gaertig J."/>
            <person name="Frankel J."/>
            <person name="Tsao C.-C."/>
            <person name="Gorovsky M.A."/>
            <person name="Keeling P.J."/>
            <person name="Waller R.F."/>
            <person name="Patron N.J."/>
            <person name="Cherry J.M."/>
            <person name="Stover N.A."/>
            <person name="Krieger C.J."/>
            <person name="del Toro C."/>
            <person name="Ryder H.F."/>
            <person name="Williamson S.C."/>
            <person name="Barbeau R.A."/>
            <person name="Hamilton E.P."/>
            <person name="Orias E."/>
        </authorList>
    </citation>
    <scope>NUCLEOTIDE SEQUENCE [LARGE SCALE GENOMIC DNA]</scope>
    <source>
        <strain evidence="26">SB210</strain>
    </source>
</reference>
<dbReference type="InterPro" id="IPR043157">
    <property type="entry name" value="Dynein_AAA1S"/>
</dbReference>
<dbReference type="GeneID" id="7840739"/>
<dbReference type="FunFam" id="1.20.58.1120:FF:000001">
    <property type="entry name" value="dynein heavy chain 2, axonemal"/>
    <property type="match status" value="1"/>
</dbReference>
<evidence type="ECO:0000259" key="19">
    <source>
        <dbReference type="Pfam" id="PF12780"/>
    </source>
</evidence>
<dbReference type="FunFam" id="3.40.50.300:FF:000063">
    <property type="entry name" value="dynein heavy chain 6, axonemal"/>
    <property type="match status" value="1"/>
</dbReference>
<feature type="domain" description="Dynein 2 heavy chain 1 cytoplasmic ATPase lid" evidence="24">
    <location>
        <begin position="3184"/>
        <end position="3268"/>
    </location>
</feature>
<evidence type="ECO:0000256" key="9">
    <source>
        <dbReference type="ARBA" id="ARBA00023069"/>
    </source>
</evidence>
<dbReference type="InterPro" id="IPR041658">
    <property type="entry name" value="AAA_lid_11"/>
</dbReference>
<dbReference type="FunFam" id="3.10.490.20:FF:000005">
    <property type="entry name" value="Dynein axonemal heavy chain 6"/>
    <property type="match status" value="1"/>
</dbReference>
<dbReference type="FunFam" id="1.10.8.710:FF:000004">
    <property type="entry name" value="Dynein axonemal heavy chain 6"/>
    <property type="match status" value="1"/>
</dbReference>
<dbReference type="GO" id="GO:0008569">
    <property type="term" value="F:minus-end-directed microtubule motor activity"/>
    <property type="evidence" value="ECO:0007669"/>
    <property type="project" value="InterPro"/>
</dbReference>
<dbReference type="Pfam" id="PF18199">
    <property type="entry name" value="Dynein_C"/>
    <property type="match status" value="1"/>
</dbReference>
<feature type="region of interest" description="Disordered" evidence="14">
    <location>
        <begin position="921"/>
        <end position="964"/>
    </location>
</feature>
<evidence type="ECO:0000259" key="18">
    <source>
        <dbReference type="Pfam" id="PF12777"/>
    </source>
</evidence>
<accession>Q24IM0</accession>
<evidence type="ECO:0000256" key="10">
    <source>
        <dbReference type="ARBA" id="ARBA00023175"/>
    </source>
</evidence>
<feature type="region of interest" description="Disordered" evidence="14">
    <location>
        <begin position="373"/>
        <end position="419"/>
    </location>
</feature>
<evidence type="ECO:0000259" key="22">
    <source>
        <dbReference type="Pfam" id="PF18198"/>
    </source>
</evidence>
<feature type="domain" description="Dynein heavy chain region D6 P-loop" evidence="15">
    <location>
        <begin position="4482"/>
        <end position="4597"/>
    </location>
</feature>
<dbReference type="GO" id="GO:0030286">
    <property type="term" value="C:dynein complex"/>
    <property type="evidence" value="ECO:0007669"/>
    <property type="project" value="UniProtKB-KW"/>
</dbReference>
<feature type="domain" description="Dynein heavy chain coiled coil stalk" evidence="18">
    <location>
        <begin position="3634"/>
        <end position="3982"/>
    </location>
</feature>
<dbReference type="STRING" id="312017.Q24IM0"/>
<dbReference type="InterPro" id="IPR035706">
    <property type="entry name" value="AAA_9"/>
</dbReference>
<feature type="compositionally biased region" description="Polar residues" evidence="14">
    <location>
        <begin position="384"/>
        <end position="414"/>
    </location>
</feature>
<dbReference type="Pfam" id="PF03028">
    <property type="entry name" value="Dynein_heavy"/>
    <property type="match status" value="1"/>
</dbReference>
<evidence type="ECO:0000313" key="25">
    <source>
        <dbReference type="EMBL" id="EAS07605.2"/>
    </source>
</evidence>
<evidence type="ECO:0000256" key="6">
    <source>
        <dbReference type="ARBA" id="ARBA00022840"/>
    </source>
</evidence>
<dbReference type="InterPro" id="IPR027417">
    <property type="entry name" value="P-loop_NTPase"/>
</dbReference>
<dbReference type="Gene3D" id="1.20.920.30">
    <property type="match status" value="1"/>
</dbReference>
<feature type="compositionally biased region" description="Polar residues" evidence="14">
    <location>
        <begin position="1218"/>
        <end position="1256"/>
    </location>
</feature>
<evidence type="ECO:0000256" key="13">
    <source>
        <dbReference type="SAM" id="Coils"/>
    </source>
</evidence>
<dbReference type="Gene3D" id="1.10.472.130">
    <property type="match status" value="1"/>
</dbReference>
<evidence type="ECO:0000256" key="5">
    <source>
        <dbReference type="ARBA" id="ARBA00022741"/>
    </source>
</evidence>
<dbReference type="InterPro" id="IPR042228">
    <property type="entry name" value="Dynein_linker_3"/>
</dbReference>
<evidence type="ECO:0000259" key="23">
    <source>
        <dbReference type="Pfam" id="PF18199"/>
    </source>
</evidence>
<evidence type="ECO:0000256" key="11">
    <source>
        <dbReference type="ARBA" id="ARBA00023212"/>
    </source>
</evidence>
<dbReference type="Proteomes" id="UP000009168">
    <property type="component" value="Unassembled WGS sequence"/>
</dbReference>
<evidence type="ECO:0000256" key="14">
    <source>
        <dbReference type="SAM" id="MobiDB-lite"/>
    </source>
</evidence>
<sequence length="5090" mass="589154">MKKNATQQQLRGASETRKNTKPAHYNSSQSLSIYPTQSQQQLQQQQKTLSGSISQQMWMSKSDSVQGEFFFDNQNYQAGQQQKAQDKNLSIPMKKFFGHAPQYRNANQSQSQTSINAKIQNVQQKFWQDVSKSDKSLMRLESGKSRPVTAGQFKPLTRAFSMPKFKNEMLQNHNLQSIKQEEIDEREFPQFQENIAYEGQIQNAVQNLNSQVNFQRIVNIHQQPFQFLSHVGGKYTSIKNISSEEANNIITKDLFPTKIVPVQQMNQYEQLQMFKKIDIDRNINDQISKHAKVPTIIRPSTAIQSAHSQAKSTSQSHADQIPSAVLSGRLSSSKGRTQSQATLSAKQQTQVQGLPQAQQNFGKSRNIQTATANMKAPGQKLEHSQSQNTLSQKNSLPSSANQQRLLSGKQQRIQSAKPELMRRLQDKNKVIVEEMNQVDQELDIQEDVVGDDEFYNRAENIKGKIDGKMLLDNRPKSSLAGKRPVSGKVAGAESFFKEFRKYTSFNALDTPYEELFDRNERTITATFAKFGDLGYYSPVQRIGSYMQYSAKLKTEHLLEIVSLQQTSTNIEKPECEIPIQLAIIDELNPYQKKSKTGISTTFTPEDMKREPISLSLFPEYFPETDENQTPQDSANELFYEMLQEMGGTYDPFSLGIKKYHYIDPVLWPQSIANLVDSSVKRYNHYIESDIIRADEIPKFRKNWMVNAFNLIPQELLKNEFTSRQVFQEIFENFKTAMKTAMLDYILRSPQERARLHIQLVPRKVLCSGERIAREGGFNINLYQDWHNFVEFGREFCRGNLVLMNIINSSLQSWSYEFSSLSLFEYEAFKRVSTLGYTYSIEQFTKLQQVYRMNVISLMKNIWHRGAITIIKKFKYLRRVDTSYGKWTLGGFKKHIKETKFALKNDRIQQRLMNTGNIEEIAEEEQYEEDSRQSHNRRSIRNPLGESNRIPEASEGSPSNQYYGQFDDNHHMYDYGEEYDEFDYLNESLAYLIDIDNEINTPENVYFQMLKYKIEREVQILDQKGGYTNRLDYQAEMNQQMQGSQNEFDFYDDIEFEDLKDIRDNSAYRKIAQKTMEDEQVWREENGWSLYTKEYKSRILDNVGILMGLQLRKIIEESFAYLEKKIISYPTYRRWKAIQAKKKEVGSLDFIEDNIQSNCEIDEDDEEQEASKSGLGLGSNAPSNDKSPYDLNGLLPNQNLKSKSRLFILNQSINNVSASAAQNSKLDTSKRTSQMRLPSNNQLGSNQTARPLSSNRSRAGLNADKSSLAYIPQDGINTESNIKTLIQLYPKDSQIFYKKADFMKDQDDLSPILSLSLYVEEEQIKFRENSDLIKNEFRKLFNDMVTSFDQFLHPRYCKVKLEKNQQTLQRDTSYISEGAQGKDERSKSNQKGVTRKQFMSNAPKSLKTAFDNVTPEDFEANCQDRFDEFYKKFCSFVQVQEKQAKVGGQQANTQTEGDEKDAHATNNNQNDEFANRILNSLVAPGQKKKKFLQMANFNEAYFAGVVNRTITHILKHLEESTIVLTVFDQFKPFIEKQAEREIRNVINKKQNMTNEEFKNYYEILEKFDNLSDQIPDKVKLTLFDVRCTDVKQYIKKQIKDLQQRLIFAFEDIILTTLRSVTEKYSRIASFIRKSTTTADEVEEMEKFLAELTGDRIQIKLRTSACFQKIVFLQKLNVKGNQQIADLAKDVHEWPEKLDKELIAQEEKHQIERSRIEEKLREKRTIFENRVSVYLEDLKDLEKFTEYYKHKDYIVEIDEFERLLNDAKDLMEDINDQEKKLFGISSNFEKFFTLQQDFEPYQKLWRAISVFSENKKKWMGDSASTLDSSDAESIVKEHNKISSKLLYAFRSDSIASTISQKFKEEVTQMSVYLPVIEIISRPGIQKRHWDKIQKVLRIPDDEFNYDKISLKYLLAKGIQEKITEVEEISENASKEFGLETALDKMEKEWENLSFQIVNWKNRGVFILQGSSVEDIQILLDDHTLKAQTIRANPNIKFAEQRAVRWEKLMLFIQSVLENWIKVQTLYLYLEPIFSFEDISKTLVTETDKFNIVNKTWKQIMECVQNDPKVLSVEKIPNVEEELIHCLKLIEEIQKGLEEHLESKRLEFPRFFFLSNDDLLNILAETRDPLLVQPHMKKCFEGISELLFNYNVDITGMRSSEKEEIQFLERISPRNFKSNVEKWLLEVEKQMRTSLSKVMEEGLLDLQSGQEKRSEWVRKWPGQVVIAISQLIWTESLEESLNQSGLNGLKQFYEICQGGLEEIVTLVRQNLTYLETITLGALIVIEVHNKDVVKRLIDDEISNTQQFEWLSEMRYYWDASVNKLNVKMMSTSMRYGYEYLGNTGRLVITPLTDRCYRTLMNALQLNLGGAPEGPAGTGKTESTKDLAKAIAMQCIVFNCSDGLNIHAMAKFFKGLIATGAWSCFDEFNRIDLEVLSVIAQQILQIQQCKAAMKTNILFEGTELVLKHSCNVFITMNPGYAGRSELPDNLKALFRPVAMMVPDYSLIAEISLYSFGFVDARSQARKIVAVYKLCSEQLSSQDHYDYGMRAVKAVLTAASQLKRKYPNEREDVLILRSITDVNLPKFLQQDVDLFKNITSDLFPGVKLPNPDYNTLNTAMTSVLATMNLQSVQNFRKKVLQLYEVVNTRHGLMLVGQPFSGKSSCYKVLAATLTYACKKLGSLDELPTNYYIINPKSISLNFLYGYSDPVSKEWTEGVLAEVYRKCATATVPDRQFIVFDGPVDADWIENMNTVLDDNKKLCLMSGETIPMSNSMTMMFEVADLRQASPATVSRCGMVYMQPEQLGWWPLVLSWLSQISEFLDESLIEHLNELFDATTGQCVHYIKTRCKEYQNVPEGTLVVQLMRLLRAFLHKYRFFEKEYISKIKLEVVQNSLDMIFIYCTIWSIGATIDEKGRQDFDRYLKQLIKNPQKCETKKDKLIKFEKQAMLPEAGPHVLVYDYYLEQEESGSCKWKNYQQIIDSVSATDSIPADESYHNIVIKTAEQLRLTELLQVAIQYHYPFLVIGQTGTGKSTYINTYLKSLSHEKYLLVGINFSAQTSSEETQLIVDSKLDRRRKGIFGPPIGVSCLVFVDDLNMPQLDKYGAQPPIELLRQFLDQKGWYGKDRKFMEIIETSLIGAMGPPGGGRNQITSRLLRHFNVLCSSEPNQLQMERIFTELMSWYMNKIQLNDENLRRTFKLCIEATVEMYMNIVQNLKPTPAKCHYLFNLRDVSRVVQGLQLISKNQIENDKKIIRLWINEVSRVFYDRLSFEQDQVWFYNALCSSIRNKIKEDIKMVMKGPYDHIKYNLLTPEPIKVIRFGELLGNVDGDRFYDEMIDMEKIFAKVEYFLEDYNQNNKRPMTLVLFEFAIGHIINICRILRLQGGHGLLIGLGGSGRQSLTYLSAHIRDLRLTQIEMSKSYQKEQWIEDMRKVMIQAGVDSKESVFIINDSQMSKSFILEDLNNLLNSGDIPNLFSQEDFIPVIDRLRQNAKKEGKVKLLEQGTNQQFYDYFVQTVKKKLHIIVTQSPIGDTLRNRIRNFPNIVNCTNIIWYRQWPEEALDAVGHKLISELYLDGSISRKLVNTCKHLHQSSLDLSQEYLRNEKRVNYITPSSYLELLHNLKILLQQQRKKLEENRNVYSNGVQKLISTAEQVKRMEEELIEKKPILIQMNEETQKIASEIKAQALAMEPKRIQAEKQEEEVNVRVQEAELIKQDCERELSVAKPQLKKAEDALNTLDSNDINKMKAMLKPPETVQLVMEAVCVLCKVPPLPVPNPKYPKERIMSYWEASKKFLSDKYFLNTLIQYDKENIDEQVMKKVRDKYISQTKLFNPKRVEQASSAAKGLCEWILALSEFEKVLQIVRPKQQRYNQSKQEVAILQNDLKQTRDELAQLNKEIANLQDSYDQIRKKQQQLEDDILDCEKKLLRASSLIGGLGGEQERWLKVSEKLENQLQFVVGDITISTGIISYLGPFSQTYRNKQVKAWIDYCKGLSIQISEGYSLESTLGEPIIIRKWNMNGLPSDAFSRENGIITYNTRRWPLMIDPQQQANRWIRKNEFDNKVTVVKQSDSNFIRSLETCIQFGQCLIIENVKEEIDSILDPILSKQTFKNAGVLSIKVGDNIIDYSKQFKLFLTSKLRSPHFTPEISTKLTLINFTITKEGLEDQLLEICVQKENPNDENQRVQLIIQNHKYQQQLEDIEKQILEVLNKADNILDDEQGVQVLQQSKQVSNDIMERQEDAKVTEQRLEQSRQEYKPIANHSAVLFFAIMDMASQDFMYQYSLNWFINLYIDSFDKAEKSKSAKAQDRVIAVSQYLTYSIYSNVCRSLFEKDKLLFSFLLLLRIQENKKHIDNNELNFLISPIDISSEDVINSAHDLQENPAKSFLPQTTWLRIVALSRISPKFKPLPQSISDDLQFWHSFYFDSQAHTLKLPVPFNGCTQMQKICIIKAIRPDRVNLAVQDFIRADLGEKFTSPPPFNLQLSFNDSNCYQPLIFILPGTDPMNNLINFADQKQKYLKAISLGQGQGVHAEKAIDEAQKQGTWVILQNCHLAPSWMPKLEKICEEMQNNSQNKEKINVNFRLWLTSYPSSDFPISILQNSVKMTNEPPKGVKSNMLVSFMSDQIQDQTFFETHSKPKQFKTLLYGLCFFHAVLQERRTYGPLGWNILYDFNQSDLRISVRQLYILLQEYQDIPYKALHYMVGECNYGGRVTDDRDRRILHALMQDFFSDQIFQQNFCFANDSNYIVPPIGNHAEYIKFIEEKIPLNQSPSIFGFHDNGVIVKDLKETDDLCGALLMMMGGNSMNNTEGDTETQLRAISQDILTKIPKKFDPELVSAKYPISYENSLNTVLQQEIIRYNNLTNVIVSSLKEIENALQGIVVMSSNLEKVCNSLLKGLVPDLWKKSSYPSLKPLGSYITDLVKRLKYYQNWIDHDVPKCHWISGFYFTQTFLTATLQNFARKYTIPIDNLVFEFNFYGEPPENVNDAAQYIDITDGQLMYGLYIEGCKWDYDERCLAESDLKVLSVQAPIIWLKPTEISQVNSQQQIYKCPVYKTSERKGTLSTTGHSTNFIMSIDMPTTISSSHWVKRGVAMLCQLSD</sequence>
<evidence type="ECO:0000259" key="16">
    <source>
        <dbReference type="Pfam" id="PF08393"/>
    </source>
</evidence>
<evidence type="ECO:0000259" key="17">
    <source>
        <dbReference type="Pfam" id="PF12774"/>
    </source>
</evidence>
<dbReference type="FunFam" id="1.10.8.720:FF:000001">
    <property type="entry name" value="dynein heavy chain 7, axonemal"/>
    <property type="match status" value="1"/>
</dbReference>
<dbReference type="FunFam" id="1.20.920.20:FF:000001">
    <property type="entry name" value="dynein heavy chain 2, axonemal"/>
    <property type="match status" value="1"/>
</dbReference>
<dbReference type="Pfam" id="PF08393">
    <property type="entry name" value="DHC_N2"/>
    <property type="match status" value="1"/>
</dbReference>
<dbReference type="KEGG" id="tet:TTHERM_00919540"/>
<dbReference type="Pfam" id="PF12774">
    <property type="entry name" value="AAA_6"/>
    <property type="match status" value="1"/>
</dbReference>
<keyword evidence="12" id="KW-0966">Cell projection</keyword>
<feature type="region of interest" description="Disordered" evidence="14">
    <location>
        <begin position="1218"/>
        <end position="1257"/>
    </location>
</feature>
<dbReference type="FunFam" id="3.40.50.300:FF:000362">
    <property type="entry name" value="Dynein, axonemal, heavy chain 6"/>
    <property type="match status" value="1"/>
</dbReference>
<feature type="region of interest" description="Disordered" evidence="14">
    <location>
        <begin position="1"/>
        <end position="48"/>
    </location>
</feature>
<dbReference type="InParanoid" id="Q24IM0"/>
<dbReference type="Gene3D" id="1.20.58.1120">
    <property type="match status" value="1"/>
</dbReference>
<feature type="compositionally biased region" description="Low complexity" evidence="14">
    <location>
        <begin position="37"/>
        <end position="46"/>
    </location>
</feature>
<dbReference type="InterPro" id="IPR026983">
    <property type="entry name" value="DHC"/>
</dbReference>
<dbReference type="Pfam" id="PF12777">
    <property type="entry name" value="MT"/>
    <property type="match status" value="1"/>
</dbReference>
<dbReference type="Pfam" id="PF12781">
    <property type="entry name" value="AAA_9"/>
    <property type="match status" value="1"/>
</dbReference>
<dbReference type="InterPro" id="IPR024743">
    <property type="entry name" value="Dynein_HC_stalk"/>
</dbReference>
<dbReference type="InterPro" id="IPR004273">
    <property type="entry name" value="Dynein_heavy_D6_P-loop"/>
</dbReference>
<dbReference type="Pfam" id="PF18198">
    <property type="entry name" value="AAA_lid_11"/>
    <property type="match status" value="1"/>
</dbReference>
<dbReference type="Gene3D" id="1.10.8.710">
    <property type="match status" value="1"/>
</dbReference>
<dbReference type="GO" id="GO:0051959">
    <property type="term" value="F:dynein light intermediate chain binding"/>
    <property type="evidence" value="ECO:0007669"/>
    <property type="project" value="InterPro"/>
</dbReference>
<dbReference type="Gene3D" id="3.40.50.300">
    <property type="entry name" value="P-loop containing nucleotide triphosphate hydrolases"/>
    <property type="match status" value="5"/>
</dbReference>
<evidence type="ECO:0000259" key="20">
    <source>
        <dbReference type="Pfam" id="PF12781"/>
    </source>
</evidence>
<evidence type="ECO:0000256" key="12">
    <source>
        <dbReference type="ARBA" id="ARBA00023273"/>
    </source>
</evidence>
<dbReference type="InterPro" id="IPR041466">
    <property type="entry name" value="Dynein_AAA5_ext"/>
</dbReference>
<dbReference type="FunFam" id="3.40.50.300:FF:002141">
    <property type="entry name" value="Dynein heavy chain"/>
    <property type="match status" value="1"/>
</dbReference>
<evidence type="ECO:0000259" key="24">
    <source>
        <dbReference type="Pfam" id="PF22597"/>
    </source>
</evidence>
<protein>
    <submittedName>
        <fullName evidence="25">Dynein heavy chain</fullName>
    </submittedName>
</protein>
<feature type="coiled-coil region" evidence="13">
    <location>
        <begin position="4176"/>
        <end position="4247"/>
    </location>
</feature>
<dbReference type="Pfam" id="PF17852">
    <property type="entry name" value="Dynein_AAA_lid"/>
    <property type="match status" value="1"/>
</dbReference>
<feature type="region of interest" description="Disordered" evidence="14">
    <location>
        <begin position="1444"/>
        <end position="1470"/>
    </location>
</feature>
<dbReference type="GO" id="GO:0003341">
    <property type="term" value="P:cilium movement"/>
    <property type="evidence" value="ECO:0007669"/>
    <property type="project" value="UniProtKB-ARBA"/>
</dbReference>
<feature type="compositionally biased region" description="Polar residues" evidence="14">
    <location>
        <begin position="25"/>
        <end position="36"/>
    </location>
</feature>
<dbReference type="GO" id="GO:0045505">
    <property type="term" value="F:dynein intermediate chain binding"/>
    <property type="evidence" value="ECO:0007669"/>
    <property type="project" value="InterPro"/>
</dbReference>
<keyword evidence="9" id="KW-0969">Cilium</keyword>
<dbReference type="InterPro" id="IPR043160">
    <property type="entry name" value="Dynein_C_barrel"/>
</dbReference>
<dbReference type="EMBL" id="GG662213">
    <property type="protein sequence ID" value="EAS07605.2"/>
    <property type="molecule type" value="Genomic_DNA"/>
</dbReference>
<evidence type="ECO:0000256" key="8">
    <source>
        <dbReference type="ARBA" id="ARBA00023054"/>
    </source>
</evidence>
<name>Q24IM0_TETTS</name>
<keyword evidence="4" id="KW-0493">Microtubule</keyword>
<dbReference type="FunFam" id="3.40.50.300:FF:001145">
    <property type="entry name" value="Putative dynein heavy chain"/>
    <property type="match status" value="1"/>
</dbReference>
<dbReference type="InterPro" id="IPR054354">
    <property type="entry name" value="DYNC2H1-like_lid"/>
</dbReference>
<evidence type="ECO:0000256" key="2">
    <source>
        <dbReference type="ARBA" id="ARBA00008887"/>
    </source>
</evidence>
<dbReference type="InterPro" id="IPR013602">
    <property type="entry name" value="Dynein_heavy_linker"/>
</dbReference>
<dbReference type="Gene3D" id="1.20.920.20">
    <property type="match status" value="1"/>
</dbReference>
<dbReference type="SUPFAM" id="SSF52540">
    <property type="entry name" value="P-loop containing nucleoside triphosphate hydrolases"/>
    <property type="match status" value="4"/>
</dbReference>
<feature type="domain" description="Dynein heavy chain C-terminal" evidence="23">
    <location>
        <begin position="4778"/>
        <end position="5086"/>
    </location>
</feature>
<dbReference type="InterPro" id="IPR035699">
    <property type="entry name" value="AAA_6"/>
</dbReference>
<evidence type="ECO:0000259" key="21">
    <source>
        <dbReference type="Pfam" id="PF17852"/>
    </source>
</evidence>
<keyword evidence="3" id="KW-0963">Cytoplasm</keyword>
<comment type="similarity">
    <text evidence="2">Belongs to the dynein heavy chain family.</text>
</comment>
<dbReference type="InterPro" id="IPR042219">
    <property type="entry name" value="AAA_lid_11_sf"/>
</dbReference>
<dbReference type="GO" id="GO:0005930">
    <property type="term" value="C:axoneme"/>
    <property type="evidence" value="ECO:0007669"/>
    <property type="project" value="UniProtKB-SubCell"/>
</dbReference>
<evidence type="ECO:0000256" key="1">
    <source>
        <dbReference type="ARBA" id="ARBA00004430"/>
    </source>
</evidence>
<dbReference type="Gene3D" id="1.10.8.1220">
    <property type="match status" value="1"/>
</dbReference>
<dbReference type="Pfam" id="PF22597">
    <property type="entry name" value="DYN_lid"/>
    <property type="match status" value="1"/>
</dbReference>
<dbReference type="FunFam" id="3.20.180.20:FF:000003">
    <property type="entry name" value="Dynein heavy chain 12, axonemal"/>
    <property type="match status" value="1"/>
</dbReference>
<dbReference type="Gene3D" id="1.20.140.100">
    <property type="entry name" value="Dynein heavy chain, N-terminal domain 2"/>
    <property type="match status" value="1"/>
</dbReference>
<proteinExistence type="inferred from homology"/>
<keyword evidence="5" id="KW-0547">Nucleotide-binding</keyword>
<feature type="domain" description="Dynein heavy chain linker" evidence="16">
    <location>
        <begin position="1791"/>
        <end position="2198"/>
    </location>
</feature>
<dbReference type="eggNOG" id="KOG3595">
    <property type="taxonomic scope" value="Eukaryota"/>
</dbReference>
<dbReference type="Pfam" id="PF12775">
    <property type="entry name" value="AAA_7"/>
    <property type="match status" value="1"/>
</dbReference>
<dbReference type="Gene3D" id="1.20.1270.280">
    <property type="match status" value="1"/>
</dbReference>
<dbReference type="RefSeq" id="XP_001027847.2">
    <property type="nucleotide sequence ID" value="XM_001027847.2"/>
</dbReference>
<keyword evidence="26" id="KW-1185">Reference proteome</keyword>
<feature type="coiled-coil region" evidence="13">
    <location>
        <begin position="3609"/>
        <end position="3657"/>
    </location>
</feature>
<feature type="region of interest" description="Disordered" evidence="14">
    <location>
        <begin position="328"/>
        <end position="361"/>
    </location>
</feature>
<dbReference type="FunFam" id="1.20.1270.280:FF:000001">
    <property type="entry name" value="dynein heavy chain 7, axonemal"/>
    <property type="match status" value="1"/>
</dbReference>
<organism evidence="25 26">
    <name type="scientific">Tetrahymena thermophila (strain SB210)</name>
    <dbReference type="NCBI Taxonomy" id="312017"/>
    <lineage>
        <taxon>Eukaryota</taxon>
        <taxon>Sar</taxon>
        <taxon>Alveolata</taxon>
        <taxon>Ciliophora</taxon>
        <taxon>Intramacronucleata</taxon>
        <taxon>Oligohymenophorea</taxon>
        <taxon>Hymenostomatida</taxon>
        <taxon>Tetrahymenina</taxon>
        <taxon>Tetrahymenidae</taxon>
        <taxon>Tetrahymena</taxon>
    </lineage>
</organism>
<evidence type="ECO:0000256" key="4">
    <source>
        <dbReference type="ARBA" id="ARBA00022701"/>
    </source>
</evidence>
<feature type="compositionally biased region" description="Polar residues" evidence="14">
    <location>
        <begin position="329"/>
        <end position="361"/>
    </location>
</feature>
<feature type="coiled-coil region" evidence="13">
    <location>
        <begin position="1748"/>
        <end position="1778"/>
    </location>
</feature>
<dbReference type="Gene3D" id="3.20.180.20">
    <property type="entry name" value="Dynein heavy chain, N-terminal domain 2"/>
    <property type="match status" value="1"/>
</dbReference>
<dbReference type="FunFam" id="1.20.920.30:FF:000002">
    <property type="entry name" value="Dynein axonemal heavy chain 3"/>
    <property type="match status" value="1"/>
</dbReference>
<dbReference type="InterPro" id="IPR024317">
    <property type="entry name" value="Dynein_heavy_chain_D4_dom"/>
</dbReference>
<evidence type="ECO:0000313" key="26">
    <source>
        <dbReference type="Proteomes" id="UP000009168"/>
    </source>
</evidence>
<dbReference type="Pfam" id="PF12780">
    <property type="entry name" value="AAA_8"/>
    <property type="match status" value="1"/>
</dbReference>
<dbReference type="Gene3D" id="3.10.490.20">
    <property type="match status" value="1"/>
</dbReference>
<dbReference type="Gene3D" id="1.10.8.720">
    <property type="entry name" value="Region D6 of dynein motor"/>
    <property type="match status" value="1"/>
</dbReference>
<keyword evidence="11" id="KW-0206">Cytoskeleton</keyword>
<dbReference type="GO" id="GO:0005874">
    <property type="term" value="C:microtubule"/>
    <property type="evidence" value="ECO:0007669"/>
    <property type="project" value="UniProtKB-KW"/>
</dbReference>
<feature type="domain" description="Dynein heavy chain AAA lid" evidence="22">
    <location>
        <begin position="4632"/>
        <end position="4770"/>
    </location>
</feature>
<feature type="coiled-coil region" evidence="13">
    <location>
        <begin position="3863"/>
        <end position="3918"/>
    </location>
</feature>
<dbReference type="PANTHER" id="PTHR45703">
    <property type="entry name" value="DYNEIN HEAVY CHAIN"/>
    <property type="match status" value="1"/>
</dbReference>
<evidence type="ECO:0000256" key="3">
    <source>
        <dbReference type="ARBA" id="ARBA00022490"/>
    </source>
</evidence>